<keyword evidence="1" id="KW-1133">Transmembrane helix</keyword>
<name>A0ABY3ZY56_9BURK</name>
<sequence>MSNPAFTSLYASLQDLSRTLVKAAKYAVGAISTMSWPTLMLSAVGLALLLTIVPLVLTLFVLFMVIKLVNGYVTDRATRGPATPYTPVKTEGQ</sequence>
<dbReference type="Proteomes" id="UP000831532">
    <property type="component" value="Chromosome"/>
</dbReference>
<evidence type="ECO:0008006" key="4">
    <source>
        <dbReference type="Google" id="ProtNLM"/>
    </source>
</evidence>
<evidence type="ECO:0000313" key="2">
    <source>
        <dbReference type="EMBL" id="UOD27396.1"/>
    </source>
</evidence>
<dbReference type="EMBL" id="CP063361">
    <property type="protein sequence ID" value="UOD27396.1"/>
    <property type="molecule type" value="Genomic_DNA"/>
</dbReference>
<dbReference type="RefSeq" id="WP_243488655.1">
    <property type="nucleotide sequence ID" value="NZ_CP063361.1"/>
</dbReference>
<organism evidence="2 3">
    <name type="scientific">Massilia violaceinigra</name>
    <dbReference type="NCBI Taxonomy" id="2045208"/>
    <lineage>
        <taxon>Bacteria</taxon>
        <taxon>Pseudomonadati</taxon>
        <taxon>Pseudomonadota</taxon>
        <taxon>Betaproteobacteria</taxon>
        <taxon>Burkholderiales</taxon>
        <taxon>Oxalobacteraceae</taxon>
        <taxon>Telluria group</taxon>
        <taxon>Massilia</taxon>
    </lineage>
</organism>
<protein>
    <recommendedName>
        <fullName evidence="4">DUF4342 domain-containing protein</fullName>
    </recommendedName>
</protein>
<accession>A0ABY3ZY56</accession>
<reference evidence="2 3" key="1">
    <citation type="submission" date="2020-10" db="EMBL/GenBank/DDBJ databases">
        <title>Genome analysis of Massilia species.</title>
        <authorList>
            <person name="Jung D.-H."/>
        </authorList>
    </citation>
    <scope>NUCLEOTIDE SEQUENCE [LARGE SCALE GENOMIC DNA]</scope>
    <source>
        <strain evidence="3">sipir</strain>
    </source>
</reference>
<keyword evidence="3" id="KW-1185">Reference proteome</keyword>
<keyword evidence="1" id="KW-0812">Transmembrane</keyword>
<gene>
    <name evidence="2" type="ORF">INH39_17850</name>
</gene>
<keyword evidence="1" id="KW-0472">Membrane</keyword>
<proteinExistence type="predicted"/>
<feature type="transmembrane region" description="Helical" evidence="1">
    <location>
        <begin position="39"/>
        <end position="66"/>
    </location>
</feature>
<evidence type="ECO:0000256" key="1">
    <source>
        <dbReference type="SAM" id="Phobius"/>
    </source>
</evidence>
<evidence type="ECO:0000313" key="3">
    <source>
        <dbReference type="Proteomes" id="UP000831532"/>
    </source>
</evidence>